<name>A0A1J4N8M1_9ACTN</name>
<protein>
    <submittedName>
        <fullName evidence="2">Uncharacterized protein</fullName>
    </submittedName>
</protein>
<gene>
    <name evidence="2" type="ORF">UG56_005660</name>
</gene>
<evidence type="ECO:0000313" key="2">
    <source>
        <dbReference type="EMBL" id="OIJ27837.1"/>
    </source>
</evidence>
<dbReference type="RefSeq" id="WP_045549630.1">
    <property type="nucleotide sequence ID" value="NZ_JZDQ02000006.1"/>
</dbReference>
<proteinExistence type="predicted"/>
<feature type="region of interest" description="Disordered" evidence="1">
    <location>
        <begin position="178"/>
        <end position="216"/>
    </location>
</feature>
<dbReference type="AlphaFoldDB" id="A0A1J4N8M1"/>
<dbReference type="EMBL" id="JZDQ02000006">
    <property type="protein sequence ID" value="OIJ27837.1"/>
    <property type="molecule type" value="Genomic_DNA"/>
</dbReference>
<keyword evidence="3" id="KW-1185">Reference proteome</keyword>
<dbReference type="Proteomes" id="UP000033772">
    <property type="component" value="Unassembled WGS sequence"/>
</dbReference>
<dbReference type="OrthoDB" id="3789804at2"/>
<reference evidence="2" key="1">
    <citation type="submission" date="2016-10" db="EMBL/GenBank/DDBJ databases">
        <title>Draft Genome Sequence of Nocardioides luteus Strain BAFB, an Alkane-Degrading Bacterium Isolated from JP-7 Polluted Soil.</title>
        <authorList>
            <person name="Brown L."/>
            <person name="Ruiz O.N."/>
            <person name="Gunasekera T."/>
        </authorList>
    </citation>
    <scope>NUCLEOTIDE SEQUENCE [LARGE SCALE GENOMIC DNA]</scope>
    <source>
        <strain evidence="2">BAFB</strain>
    </source>
</reference>
<comment type="caution">
    <text evidence="2">The sequence shown here is derived from an EMBL/GenBank/DDBJ whole genome shotgun (WGS) entry which is preliminary data.</text>
</comment>
<dbReference type="STRING" id="1844.UG56_005660"/>
<evidence type="ECO:0000256" key="1">
    <source>
        <dbReference type="SAM" id="MobiDB-lite"/>
    </source>
</evidence>
<sequence>MKLTARAAAETISVAHNIGLRDAGRVLTAGLAGPATRQGSALLYDEERLDHLLDRPECPSSELDRWRPFIVRVDRKQSFDTDAAWGDRARAVAGPWRLPLPTSIYLAWHSSLNPLNPRTGMRHPLIGVIADWVAVGAEITGYDDHDFRLEPPGPWFDSFEDTWLPLPPRRRWMLWGAPSTMTQPPANPERTASQSAYKASRDWPADDVPVRSNGRL</sequence>
<feature type="compositionally biased region" description="Polar residues" evidence="1">
    <location>
        <begin position="179"/>
        <end position="197"/>
    </location>
</feature>
<organism evidence="2 3">
    <name type="scientific">Nocardioides luteus</name>
    <dbReference type="NCBI Taxonomy" id="1844"/>
    <lineage>
        <taxon>Bacteria</taxon>
        <taxon>Bacillati</taxon>
        <taxon>Actinomycetota</taxon>
        <taxon>Actinomycetes</taxon>
        <taxon>Propionibacteriales</taxon>
        <taxon>Nocardioidaceae</taxon>
        <taxon>Nocardioides</taxon>
    </lineage>
</organism>
<accession>A0A1J4N8M1</accession>
<evidence type="ECO:0000313" key="3">
    <source>
        <dbReference type="Proteomes" id="UP000033772"/>
    </source>
</evidence>